<organism evidence="1 2">
    <name type="scientific">Hyaloscypha variabilis (strain UAMH 11265 / GT02V1 / F)</name>
    <name type="common">Meliniomyces variabilis</name>
    <dbReference type="NCBI Taxonomy" id="1149755"/>
    <lineage>
        <taxon>Eukaryota</taxon>
        <taxon>Fungi</taxon>
        <taxon>Dikarya</taxon>
        <taxon>Ascomycota</taxon>
        <taxon>Pezizomycotina</taxon>
        <taxon>Leotiomycetes</taxon>
        <taxon>Helotiales</taxon>
        <taxon>Hyaloscyphaceae</taxon>
        <taxon>Hyaloscypha</taxon>
        <taxon>Hyaloscypha variabilis</taxon>
    </lineage>
</organism>
<dbReference type="OrthoDB" id="10547188at2759"/>
<name>A0A2J6S8Z3_HYAVF</name>
<proteinExistence type="predicted"/>
<dbReference type="Proteomes" id="UP000235786">
    <property type="component" value="Unassembled WGS sequence"/>
</dbReference>
<evidence type="ECO:0000313" key="2">
    <source>
        <dbReference type="Proteomes" id="UP000235786"/>
    </source>
</evidence>
<dbReference type="AlphaFoldDB" id="A0A2J6S8Z3"/>
<gene>
    <name evidence="1" type="ORF">L207DRAFT_576026</name>
</gene>
<accession>A0A2J6S8Z3</accession>
<protein>
    <submittedName>
        <fullName evidence="1">Uncharacterized protein</fullName>
    </submittedName>
</protein>
<reference evidence="1 2" key="1">
    <citation type="submission" date="2016-04" db="EMBL/GenBank/DDBJ databases">
        <title>A degradative enzymes factory behind the ericoid mycorrhizal symbiosis.</title>
        <authorList>
            <consortium name="DOE Joint Genome Institute"/>
            <person name="Martino E."/>
            <person name="Morin E."/>
            <person name="Grelet G."/>
            <person name="Kuo A."/>
            <person name="Kohler A."/>
            <person name="Daghino S."/>
            <person name="Barry K."/>
            <person name="Choi C."/>
            <person name="Cichocki N."/>
            <person name="Clum A."/>
            <person name="Copeland A."/>
            <person name="Hainaut M."/>
            <person name="Haridas S."/>
            <person name="Labutti K."/>
            <person name="Lindquist E."/>
            <person name="Lipzen A."/>
            <person name="Khouja H.-R."/>
            <person name="Murat C."/>
            <person name="Ohm R."/>
            <person name="Olson A."/>
            <person name="Spatafora J."/>
            <person name="Veneault-Fourrey C."/>
            <person name="Henrissat B."/>
            <person name="Grigoriev I."/>
            <person name="Martin F."/>
            <person name="Perotto S."/>
        </authorList>
    </citation>
    <scope>NUCLEOTIDE SEQUENCE [LARGE SCALE GENOMIC DNA]</scope>
    <source>
        <strain evidence="1 2">F</strain>
    </source>
</reference>
<dbReference type="EMBL" id="KZ613938">
    <property type="protein sequence ID" value="PMD47232.1"/>
    <property type="molecule type" value="Genomic_DNA"/>
</dbReference>
<sequence>MGFGPEIWLEESTTLIFSETNTKERVYSAINRGYPGPYCSFATILGQDLDEDLYLTEKLEKPGRVMDAENKRSPWTTIYHNRNGRGPLDSLSKSCSQLRQEITQWARTERTDIISSPSFGLVHKRSTWFAFTFKNPGGSLFYSSKKPQNIAQAELFGLWKDVMSKLGDNDSQKIRERIYSRVLNRGF</sequence>
<keyword evidence="2" id="KW-1185">Reference proteome</keyword>
<evidence type="ECO:0000313" key="1">
    <source>
        <dbReference type="EMBL" id="PMD47232.1"/>
    </source>
</evidence>